<feature type="compositionally biased region" description="Polar residues" evidence="1">
    <location>
        <begin position="52"/>
        <end position="71"/>
    </location>
</feature>
<evidence type="ECO:0000256" key="1">
    <source>
        <dbReference type="SAM" id="MobiDB-lite"/>
    </source>
</evidence>
<dbReference type="EMBL" id="JANPWB010000009">
    <property type="protein sequence ID" value="KAJ1155709.1"/>
    <property type="molecule type" value="Genomic_DNA"/>
</dbReference>
<keyword evidence="3" id="KW-1185">Reference proteome</keyword>
<feature type="region of interest" description="Disordered" evidence="1">
    <location>
        <begin position="52"/>
        <end position="108"/>
    </location>
</feature>
<reference evidence="2" key="1">
    <citation type="journal article" date="2022" name="bioRxiv">
        <title>Sequencing and chromosome-scale assembly of the giantPleurodeles waltlgenome.</title>
        <authorList>
            <person name="Brown T."/>
            <person name="Elewa A."/>
            <person name="Iarovenko S."/>
            <person name="Subramanian E."/>
            <person name="Araus A.J."/>
            <person name="Petzold A."/>
            <person name="Susuki M."/>
            <person name="Suzuki K.-i.T."/>
            <person name="Hayashi T."/>
            <person name="Toyoda A."/>
            <person name="Oliveira C."/>
            <person name="Osipova E."/>
            <person name="Leigh N.D."/>
            <person name="Simon A."/>
            <person name="Yun M.H."/>
        </authorList>
    </citation>
    <scope>NUCLEOTIDE SEQUENCE</scope>
    <source>
        <strain evidence="2">20211129_DDA</strain>
        <tissue evidence="2">Liver</tissue>
    </source>
</reference>
<dbReference type="AlphaFoldDB" id="A0AAV7RTT3"/>
<gene>
    <name evidence="2" type="ORF">NDU88_008438</name>
</gene>
<organism evidence="2 3">
    <name type="scientific">Pleurodeles waltl</name>
    <name type="common">Iberian ribbed newt</name>
    <dbReference type="NCBI Taxonomy" id="8319"/>
    <lineage>
        <taxon>Eukaryota</taxon>
        <taxon>Metazoa</taxon>
        <taxon>Chordata</taxon>
        <taxon>Craniata</taxon>
        <taxon>Vertebrata</taxon>
        <taxon>Euteleostomi</taxon>
        <taxon>Amphibia</taxon>
        <taxon>Batrachia</taxon>
        <taxon>Caudata</taxon>
        <taxon>Salamandroidea</taxon>
        <taxon>Salamandridae</taxon>
        <taxon>Pleurodelinae</taxon>
        <taxon>Pleurodeles</taxon>
    </lineage>
</organism>
<accession>A0AAV7RTT3</accession>
<dbReference type="Proteomes" id="UP001066276">
    <property type="component" value="Chromosome 5"/>
</dbReference>
<protein>
    <submittedName>
        <fullName evidence="2">Uncharacterized protein</fullName>
    </submittedName>
</protein>
<comment type="caution">
    <text evidence="2">The sequence shown here is derived from an EMBL/GenBank/DDBJ whole genome shotgun (WGS) entry which is preliminary data.</text>
</comment>
<evidence type="ECO:0000313" key="2">
    <source>
        <dbReference type="EMBL" id="KAJ1155709.1"/>
    </source>
</evidence>
<proteinExistence type="predicted"/>
<feature type="region of interest" description="Disordered" evidence="1">
    <location>
        <begin position="1"/>
        <end position="23"/>
    </location>
</feature>
<evidence type="ECO:0000313" key="3">
    <source>
        <dbReference type="Proteomes" id="UP001066276"/>
    </source>
</evidence>
<name>A0AAV7RTT3_PLEWA</name>
<sequence>MQTHQCVSEYQFDTNPPHQRPKMAQEIKVPCGFSRCVKPLTGRTVRQHFTTLSQPTRPAEQQASFTAPSWRTQRRWEQSCASPQESGGKVCLHFPRQETPGGSGPQGS</sequence>
<feature type="compositionally biased region" description="Polar residues" evidence="1">
    <location>
        <begin position="1"/>
        <end position="17"/>
    </location>
</feature>